<keyword evidence="3" id="KW-1185">Reference proteome</keyword>
<dbReference type="STRING" id="154981.AKJ29_11645"/>
<feature type="region of interest" description="Disordered" evidence="1">
    <location>
        <begin position="85"/>
        <end position="106"/>
    </location>
</feature>
<name>A0A0P7IX96_9RHOB</name>
<protein>
    <submittedName>
        <fullName evidence="2">Sulfite reductase</fullName>
    </submittedName>
</protein>
<evidence type="ECO:0000256" key="1">
    <source>
        <dbReference type="SAM" id="MobiDB-lite"/>
    </source>
</evidence>
<sequence>MPRPFTPKIVTANDLLTGDVIYLAEDGSWVRDMCMAVLLDEEDVANARLAEAVAQPHITVGAYLADAKRGEKGPEPIHFREAFRARGPSNRLHGKQERAEEVHAHV</sequence>
<organism evidence="2 3">
    <name type="scientific">Aliiroseovarius crassostreae</name>
    <dbReference type="NCBI Taxonomy" id="154981"/>
    <lineage>
        <taxon>Bacteria</taxon>
        <taxon>Pseudomonadati</taxon>
        <taxon>Pseudomonadota</taxon>
        <taxon>Alphaproteobacteria</taxon>
        <taxon>Rhodobacterales</taxon>
        <taxon>Paracoccaceae</taxon>
        <taxon>Aliiroseovarius</taxon>
    </lineage>
</organism>
<dbReference type="Proteomes" id="UP000050471">
    <property type="component" value="Unassembled WGS sequence"/>
</dbReference>
<dbReference type="AlphaFoldDB" id="A0A0P7IX96"/>
<comment type="caution">
    <text evidence="2">The sequence shown here is derived from an EMBL/GenBank/DDBJ whole genome shotgun (WGS) entry which is preliminary data.</text>
</comment>
<accession>A0A0P7IX96</accession>
<dbReference type="OrthoDB" id="5738806at2"/>
<reference evidence="2 3" key="1">
    <citation type="submission" date="2015-09" db="EMBL/GenBank/DDBJ databases">
        <title>Draft genome sequence of Aliiroseovarius crassostreae CV919-312TSm, the causative agent of Roseovarius Oyster Disease (formerly Juvenile Oyster Disease).</title>
        <authorList>
            <person name="Kessner L."/>
            <person name="Spinard E."/>
            <person name="Nelson D."/>
        </authorList>
    </citation>
    <scope>NUCLEOTIDE SEQUENCE [LARGE SCALE GENOMIC DNA]</scope>
    <source>
        <strain evidence="2 3">CV919-312</strain>
    </source>
</reference>
<feature type="compositionally biased region" description="Basic and acidic residues" evidence="1">
    <location>
        <begin position="94"/>
        <end position="106"/>
    </location>
</feature>
<evidence type="ECO:0000313" key="3">
    <source>
        <dbReference type="Proteomes" id="UP000050471"/>
    </source>
</evidence>
<dbReference type="EMBL" id="LKBA01000006">
    <property type="protein sequence ID" value="KPN63326.1"/>
    <property type="molecule type" value="Genomic_DNA"/>
</dbReference>
<gene>
    <name evidence="2" type="ORF">AKJ29_11645</name>
</gene>
<dbReference type="Pfam" id="PF11011">
    <property type="entry name" value="DUF2849"/>
    <property type="match status" value="1"/>
</dbReference>
<evidence type="ECO:0000313" key="2">
    <source>
        <dbReference type="EMBL" id="KPN63326.1"/>
    </source>
</evidence>
<dbReference type="RefSeq" id="WP_055189566.1">
    <property type="nucleotide sequence ID" value="NZ_FPBS01000002.1"/>
</dbReference>
<dbReference type="InterPro" id="IPR021270">
    <property type="entry name" value="DUF2849"/>
</dbReference>
<proteinExistence type="predicted"/>